<comment type="caution">
    <text evidence="13">The sequence shown here is derived from an EMBL/GenBank/DDBJ whole genome shotgun (WGS) entry which is preliminary data.</text>
</comment>
<keyword evidence="14" id="KW-1185">Reference proteome</keyword>
<name>A0A4V1XZZ2_9ACTN</name>
<dbReference type="Pfam" id="PF01979">
    <property type="entry name" value="Amidohydro_1"/>
    <property type="match status" value="1"/>
</dbReference>
<dbReference type="InterPro" id="IPR017593">
    <property type="entry name" value="Allantoinase"/>
</dbReference>
<proteinExistence type="inferred from homology"/>
<evidence type="ECO:0000256" key="10">
    <source>
        <dbReference type="ARBA" id="ARBA00022801"/>
    </source>
</evidence>
<comment type="cofactor">
    <cofactor evidence="1">
        <name>Zn(2+)</name>
        <dbReference type="ChEBI" id="CHEBI:29105"/>
    </cofactor>
</comment>
<accession>A0A4V1XZZ2</accession>
<gene>
    <name evidence="13" type="primary">allB</name>
    <name evidence="13" type="ORF">EKO23_02690</name>
</gene>
<dbReference type="GO" id="GO:0006145">
    <property type="term" value="P:purine nucleobase catabolic process"/>
    <property type="evidence" value="ECO:0007669"/>
    <property type="project" value="TreeGrafter"/>
</dbReference>
<evidence type="ECO:0000313" key="13">
    <source>
        <dbReference type="EMBL" id="RYP88439.1"/>
    </source>
</evidence>
<dbReference type="GO" id="GO:0000256">
    <property type="term" value="P:allantoin catabolic process"/>
    <property type="evidence" value="ECO:0007669"/>
    <property type="project" value="InterPro"/>
</dbReference>
<dbReference type="InterPro" id="IPR032466">
    <property type="entry name" value="Metal_Hydrolase"/>
</dbReference>
<organism evidence="13 14">
    <name type="scientific">Nocardioides guangzhouensis</name>
    <dbReference type="NCBI Taxonomy" id="2497878"/>
    <lineage>
        <taxon>Bacteria</taxon>
        <taxon>Bacillati</taxon>
        <taxon>Actinomycetota</taxon>
        <taxon>Actinomycetes</taxon>
        <taxon>Propionibacteriales</taxon>
        <taxon>Nocardioidaceae</taxon>
        <taxon>Nocardioides</taxon>
    </lineage>
</organism>
<dbReference type="PANTHER" id="PTHR43668">
    <property type="entry name" value="ALLANTOINASE"/>
    <property type="match status" value="1"/>
</dbReference>
<dbReference type="GO" id="GO:0004038">
    <property type="term" value="F:allantoinase activity"/>
    <property type="evidence" value="ECO:0007669"/>
    <property type="project" value="UniProtKB-EC"/>
</dbReference>
<dbReference type="OrthoDB" id="9803027at2"/>
<evidence type="ECO:0000259" key="12">
    <source>
        <dbReference type="Pfam" id="PF01979"/>
    </source>
</evidence>
<dbReference type="AlphaFoldDB" id="A0A4V1XZZ2"/>
<evidence type="ECO:0000256" key="7">
    <source>
        <dbReference type="ARBA" id="ARBA00012863"/>
    </source>
</evidence>
<dbReference type="SUPFAM" id="SSF51556">
    <property type="entry name" value="Metallo-dependent hydrolases"/>
    <property type="match status" value="1"/>
</dbReference>
<evidence type="ECO:0000313" key="14">
    <source>
        <dbReference type="Proteomes" id="UP000295198"/>
    </source>
</evidence>
<dbReference type="Proteomes" id="UP000295198">
    <property type="component" value="Unassembled WGS sequence"/>
</dbReference>
<comment type="subunit">
    <text evidence="6">Homotetramer.</text>
</comment>
<comment type="pathway">
    <text evidence="3">Nitrogen metabolism; (S)-allantoin degradation; allantoate from (S)-allantoin: step 1/1.</text>
</comment>
<evidence type="ECO:0000256" key="6">
    <source>
        <dbReference type="ARBA" id="ARBA00011881"/>
    </source>
</evidence>
<evidence type="ECO:0000256" key="2">
    <source>
        <dbReference type="ARBA" id="ARBA00002368"/>
    </source>
</evidence>
<dbReference type="PROSITE" id="PS00482">
    <property type="entry name" value="DIHYDROOROTASE_1"/>
    <property type="match status" value="1"/>
</dbReference>
<evidence type="ECO:0000256" key="8">
    <source>
        <dbReference type="ARBA" id="ARBA00022631"/>
    </source>
</evidence>
<keyword evidence="8" id="KW-0659">Purine metabolism</keyword>
<dbReference type="SUPFAM" id="SSF51338">
    <property type="entry name" value="Composite domain of metallo-dependent hydrolases"/>
    <property type="match status" value="1"/>
</dbReference>
<keyword evidence="11" id="KW-0862">Zinc</keyword>
<dbReference type="InterPro" id="IPR006680">
    <property type="entry name" value="Amidohydro-rel"/>
</dbReference>
<comment type="function">
    <text evidence="2">Catalyzes the reversible cyclization of carbamoyl aspartate to dihydroorotate.</text>
</comment>
<evidence type="ECO:0000256" key="11">
    <source>
        <dbReference type="ARBA" id="ARBA00022833"/>
    </source>
</evidence>
<evidence type="ECO:0000256" key="1">
    <source>
        <dbReference type="ARBA" id="ARBA00001947"/>
    </source>
</evidence>
<dbReference type="EMBL" id="SDKM01000003">
    <property type="protein sequence ID" value="RYP88439.1"/>
    <property type="molecule type" value="Genomic_DNA"/>
</dbReference>
<dbReference type="PANTHER" id="PTHR43668:SF2">
    <property type="entry name" value="ALLANTOINASE"/>
    <property type="match status" value="1"/>
</dbReference>
<keyword evidence="10 13" id="KW-0378">Hydrolase</keyword>
<evidence type="ECO:0000256" key="3">
    <source>
        <dbReference type="ARBA" id="ARBA00004968"/>
    </source>
</evidence>
<dbReference type="GO" id="GO:0005737">
    <property type="term" value="C:cytoplasm"/>
    <property type="evidence" value="ECO:0007669"/>
    <property type="project" value="TreeGrafter"/>
</dbReference>
<sequence length="449" mass="46830">MRVAAELAIEGEVLVDGAVQPAVVTVVAGRVADVLAAGTPVEAAQRVVLAADEVLLPGLVDSHVHVNEPGRTAWEGFATATRAAAAGGVTTIVDMPLNSIPATTDVAALQAKRRAAAGQCHVDVAFWGGAVPASLGRLVELHEAGVQGFKCFLVDSGVPEFPPLSWEQLDAALAEVAAFDGLMVVHAEDAEVLAEAPGCAGPSYASFVASRPAEAEQAAVTGLLLAAGRHDTRVHVLHLSSAAAVPRLRRARRAGIRVSVETCPHYLTLSADRIADGRTEFKCCPPIRDTANQDRLWDALAEGVIDCVVSDHSPSTPDLKRLDTGDFDAAWGGIASVQLGLPAMWTAARARGVPLTDVVRWMSEAPAAVAGLPQKGAIAPGNDADLVVFARDEAFVVDPARLQHRHPLTPYAGQELTGAVRRVWLGGQTVVAGGEPVGPPTGRLLRRQP</sequence>
<evidence type="ECO:0000256" key="5">
    <source>
        <dbReference type="ARBA" id="ARBA00010368"/>
    </source>
</evidence>
<feature type="domain" description="Amidohydrolase-related" evidence="12">
    <location>
        <begin position="54"/>
        <end position="430"/>
    </location>
</feature>
<evidence type="ECO:0000256" key="4">
    <source>
        <dbReference type="ARBA" id="ARBA00010286"/>
    </source>
</evidence>
<dbReference type="NCBIfam" id="TIGR03178">
    <property type="entry name" value="allantoinase"/>
    <property type="match status" value="1"/>
</dbReference>
<comment type="similarity">
    <text evidence="5">Belongs to the metallo-dependent hydrolases superfamily. Allantoinase family.</text>
</comment>
<dbReference type="InterPro" id="IPR002195">
    <property type="entry name" value="Dihydroorotase_CS"/>
</dbReference>
<dbReference type="InterPro" id="IPR050138">
    <property type="entry name" value="DHOase/Allantoinase_Hydrolase"/>
</dbReference>
<dbReference type="InterPro" id="IPR011059">
    <property type="entry name" value="Metal-dep_hydrolase_composite"/>
</dbReference>
<protein>
    <recommendedName>
        <fullName evidence="7">allantoinase</fullName>
        <ecNumber evidence="7">3.5.2.5</ecNumber>
    </recommendedName>
</protein>
<dbReference type="GO" id="GO:0050897">
    <property type="term" value="F:cobalt ion binding"/>
    <property type="evidence" value="ECO:0007669"/>
    <property type="project" value="InterPro"/>
</dbReference>
<reference evidence="13 14" key="1">
    <citation type="submission" date="2019-01" db="EMBL/GenBank/DDBJ databases">
        <title>Nocardioides guangzhouensis sp. nov., an actinobacterium isolated from soil.</title>
        <authorList>
            <person name="Fu Y."/>
            <person name="Cai Y."/>
            <person name="Lin Z."/>
            <person name="Chen P."/>
        </authorList>
    </citation>
    <scope>NUCLEOTIDE SEQUENCE [LARGE SCALE GENOMIC DNA]</scope>
    <source>
        <strain evidence="13 14">130</strain>
    </source>
</reference>
<dbReference type="FunFam" id="3.20.20.140:FF:000032">
    <property type="entry name" value="Allantoinase Dal1"/>
    <property type="match status" value="1"/>
</dbReference>
<keyword evidence="9" id="KW-0479">Metal-binding</keyword>
<comment type="similarity">
    <text evidence="4">Belongs to the metallo-dependent hydrolases superfamily. DHOase family. Class I DHOase subfamily.</text>
</comment>
<dbReference type="Gene3D" id="3.20.20.140">
    <property type="entry name" value="Metal-dependent hydrolases"/>
    <property type="match status" value="1"/>
</dbReference>
<dbReference type="EC" id="3.5.2.5" evidence="7"/>
<dbReference type="GO" id="GO:0008270">
    <property type="term" value="F:zinc ion binding"/>
    <property type="evidence" value="ECO:0007669"/>
    <property type="project" value="InterPro"/>
</dbReference>
<evidence type="ECO:0000256" key="9">
    <source>
        <dbReference type="ARBA" id="ARBA00022723"/>
    </source>
</evidence>